<gene>
    <name evidence="9" type="ORF">COV59_01990</name>
</gene>
<sequence length="495" mass="56381">MYKEGIQLIVDSKSKTFFSFCFCFLLGILLGSLFDNQLMKWDFLSVYVSFFVLSTFLVLVWKRRHVRFFTICILFVFIGGARYMLTFPSEHNIVALAGSQAQFTGFVSVEPDVREDGVRYIVRLLPQQEGSGKVYIKNTLYPQYSYGDVLEVSCLLQKPTPIENFRYDKYLEKFQIFTLCISPKIQKLEGKRGNIFMRSLLSLKKRVEENIEKLWPEPYASFMAGILYGYRGGLGKLADDFQRTGVTHIIAISGYNITIVASFLVTILTYLFIPRKKGFYIVLCMIGIFTLFAGASASVVRAAIMGMLILMAQQFGRLSHAGNALILAAALMCLQNPRVLLFDAGFQLSFLATLGLLYILPIFQKIFQNVPEYLGIKDITLGTLSATMITLPLIVYQFGRVSLVALPVNIFILPLIPVIMYLGFLVVFFSFFFMPIALILSFFTYMVMTYVVGVVKIFSKLPFASYEMSIPIWSVTFCYGIIFLFLYFHKKKLIK</sequence>
<feature type="transmembrane region" description="Helical" evidence="6">
    <location>
        <begin position="17"/>
        <end position="34"/>
    </location>
</feature>
<keyword evidence="5 6" id="KW-0472">Membrane</keyword>
<feature type="transmembrane region" description="Helical" evidence="6">
    <location>
        <begin position="348"/>
        <end position="367"/>
    </location>
</feature>
<keyword evidence="3 6" id="KW-0812">Transmembrane</keyword>
<evidence type="ECO:0008006" key="11">
    <source>
        <dbReference type="Google" id="ProtNLM"/>
    </source>
</evidence>
<dbReference type="InterPro" id="IPR004477">
    <property type="entry name" value="ComEC_N"/>
</dbReference>
<dbReference type="Pfam" id="PF13567">
    <property type="entry name" value="DUF4131"/>
    <property type="match status" value="1"/>
</dbReference>
<evidence type="ECO:0000256" key="2">
    <source>
        <dbReference type="ARBA" id="ARBA00022475"/>
    </source>
</evidence>
<organism evidence="9 10">
    <name type="scientific">Candidatus Magasanikbacteria bacterium CG11_big_fil_rev_8_21_14_0_20_39_34</name>
    <dbReference type="NCBI Taxonomy" id="1974653"/>
    <lineage>
        <taxon>Bacteria</taxon>
        <taxon>Candidatus Magasanikiibacteriota</taxon>
    </lineage>
</organism>
<comment type="subcellular location">
    <subcellularLocation>
        <location evidence="1">Cell membrane</location>
        <topology evidence="1">Multi-pass membrane protein</topology>
    </subcellularLocation>
</comment>
<dbReference type="PANTHER" id="PTHR30619">
    <property type="entry name" value="DNA INTERNALIZATION/COMPETENCE PROTEIN COMEC/REC2"/>
    <property type="match status" value="1"/>
</dbReference>
<dbReference type="NCBIfam" id="TIGR00360">
    <property type="entry name" value="ComEC_N-term"/>
    <property type="match status" value="1"/>
</dbReference>
<evidence type="ECO:0000256" key="5">
    <source>
        <dbReference type="ARBA" id="ARBA00023136"/>
    </source>
</evidence>
<evidence type="ECO:0000259" key="7">
    <source>
        <dbReference type="Pfam" id="PF03772"/>
    </source>
</evidence>
<evidence type="ECO:0000313" key="9">
    <source>
        <dbReference type="EMBL" id="PIR03933.1"/>
    </source>
</evidence>
<dbReference type="AlphaFoldDB" id="A0A2H0N4W8"/>
<feature type="transmembrane region" description="Helical" evidence="6">
    <location>
        <begin position="249"/>
        <end position="273"/>
    </location>
</feature>
<evidence type="ECO:0000256" key="6">
    <source>
        <dbReference type="SAM" id="Phobius"/>
    </source>
</evidence>
<dbReference type="Pfam" id="PF03772">
    <property type="entry name" value="Competence"/>
    <property type="match status" value="1"/>
</dbReference>
<evidence type="ECO:0000256" key="3">
    <source>
        <dbReference type="ARBA" id="ARBA00022692"/>
    </source>
</evidence>
<protein>
    <recommendedName>
        <fullName evidence="11">ComEC/Rec2-related protein domain-containing protein</fullName>
    </recommendedName>
</protein>
<dbReference type="GO" id="GO:0005886">
    <property type="term" value="C:plasma membrane"/>
    <property type="evidence" value="ECO:0007669"/>
    <property type="project" value="UniProtKB-SubCell"/>
</dbReference>
<dbReference type="Proteomes" id="UP000229600">
    <property type="component" value="Unassembled WGS sequence"/>
</dbReference>
<dbReference type="InterPro" id="IPR025405">
    <property type="entry name" value="DUF4131"/>
</dbReference>
<feature type="transmembrane region" description="Helical" evidence="6">
    <location>
        <begin position="410"/>
        <end position="429"/>
    </location>
</feature>
<feature type="domain" description="DUF4131" evidence="8">
    <location>
        <begin position="48"/>
        <end position="177"/>
    </location>
</feature>
<evidence type="ECO:0000313" key="10">
    <source>
        <dbReference type="Proteomes" id="UP000229600"/>
    </source>
</evidence>
<feature type="transmembrane region" description="Helical" evidence="6">
    <location>
        <begin position="470"/>
        <end position="488"/>
    </location>
</feature>
<comment type="caution">
    <text evidence="9">The sequence shown here is derived from an EMBL/GenBank/DDBJ whole genome shotgun (WGS) entry which is preliminary data.</text>
</comment>
<feature type="domain" description="ComEC/Rec2-related protein" evidence="7">
    <location>
        <begin position="228"/>
        <end position="489"/>
    </location>
</feature>
<feature type="transmembrane region" description="Helical" evidence="6">
    <location>
        <begin position="67"/>
        <end position="85"/>
    </location>
</feature>
<dbReference type="EMBL" id="PCWN01000007">
    <property type="protein sequence ID" value="PIR03933.1"/>
    <property type="molecule type" value="Genomic_DNA"/>
</dbReference>
<evidence type="ECO:0000256" key="1">
    <source>
        <dbReference type="ARBA" id="ARBA00004651"/>
    </source>
</evidence>
<feature type="transmembrane region" description="Helical" evidence="6">
    <location>
        <begin position="436"/>
        <end position="458"/>
    </location>
</feature>
<dbReference type="InterPro" id="IPR052159">
    <property type="entry name" value="Competence_DNA_uptake"/>
</dbReference>
<evidence type="ECO:0000259" key="8">
    <source>
        <dbReference type="Pfam" id="PF13567"/>
    </source>
</evidence>
<reference evidence="9 10" key="1">
    <citation type="submission" date="2017-09" db="EMBL/GenBank/DDBJ databases">
        <title>Depth-based differentiation of microbial function through sediment-hosted aquifers and enrichment of novel symbionts in the deep terrestrial subsurface.</title>
        <authorList>
            <person name="Probst A.J."/>
            <person name="Ladd B."/>
            <person name="Jarett J.K."/>
            <person name="Geller-Mcgrath D.E."/>
            <person name="Sieber C.M."/>
            <person name="Emerson J.B."/>
            <person name="Anantharaman K."/>
            <person name="Thomas B.C."/>
            <person name="Malmstrom R."/>
            <person name="Stieglmeier M."/>
            <person name="Klingl A."/>
            <person name="Woyke T."/>
            <person name="Ryan C.M."/>
            <person name="Banfield J.F."/>
        </authorList>
    </citation>
    <scope>NUCLEOTIDE SEQUENCE [LARGE SCALE GENOMIC DNA]</scope>
    <source>
        <strain evidence="9">CG11_big_fil_rev_8_21_14_0_20_39_34</strain>
    </source>
</reference>
<evidence type="ECO:0000256" key="4">
    <source>
        <dbReference type="ARBA" id="ARBA00022989"/>
    </source>
</evidence>
<keyword evidence="2" id="KW-1003">Cell membrane</keyword>
<feature type="transmembrane region" description="Helical" evidence="6">
    <location>
        <begin position="379"/>
        <end position="398"/>
    </location>
</feature>
<dbReference type="PANTHER" id="PTHR30619:SF7">
    <property type="entry name" value="BETA-LACTAMASE DOMAIN PROTEIN"/>
    <property type="match status" value="1"/>
</dbReference>
<name>A0A2H0N4W8_9BACT</name>
<proteinExistence type="predicted"/>
<keyword evidence="4 6" id="KW-1133">Transmembrane helix</keyword>
<feature type="transmembrane region" description="Helical" evidence="6">
    <location>
        <begin position="279"/>
        <end position="312"/>
    </location>
</feature>
<feature type="transmembrane region" description="Helical" evidence="6">
    <location>
        <begin position="41"/>
        <end position="61"/>
    </location>
</feature>
<accession>A0A2H0N4W8</accession>